<evidence type="ECO:0000256" key="6">
    <source>
        <dbReference type="SAM" id="Phobius"/>
    </source>
</evidence>
<evidence type="ECO:0000256" key="1">
    <source>
        <dbReference type="ARBA" id="ARBA00004651"/>
    </source>
</evidence>
<dbReference type="Pfam" id="PF02656">
    <property type="entry name" value="DUF202"/>
    <property type="match status" value="1"/>
</dbReference>
<keyword evidence="4 6" id="KW-1133">Transmembrane helix</keyword>
<feature type="domain" description="DUF202" evidence="7">
    <location>
        <begin position="18"/>
        <end position="84"/>
    </location>
</feature>
<organism evidence="8 9">
    <name type="scientific">Prauserella halophila</name>
    <dbReference type="NCBI Taxonomy" id="185641"/>
    <lineage>
        <taxon>Bacteria</taxon>
        <taxon>Bacillati</taxon>
        <taxon>Actinomycetota</taxon>
        <taxon>Actinomycetes</taxon>
        <taxon>Pseudonocardiales</taxon>
        <taxon>Pseudonocardiaceae</taxon>
        <taxon>Prauserella</taxon>
    </lineage>
</organism>
<feature type="transmembrane region" description="Helical" evidence="6">
    <location>
        <begin position="60"/>
        <end position="79"/>
    </location>
</feature>
<dbReference type="RefSeq" id="WP_253865842.1">
    <property type="nucleotide sequence ID" value="NZ_BAAALN010000016.1"/>
</dbReference>
<dbReference type="Proteomes" id="UP001500653">
    <property type="component" value="Unassembled WGS sequence"/>
</dbReference>
<protein>
    <submittedName>
        <fullName evidence="8">DUF202 domain-containing protein</fullName>
    </submittedName>
</protein>
<comment type="caution">
    <text evidence="8">The sequence shown here is derived from an EMBL/GenBank/DDBJ whole genome shotgun (WGS) entry which is preliminary data.</text>
</comment>
<sequence length="122" mass="12916">MTNGNDAAEQADDEPDYRFTLANERTFLAWCRTALALTAGGIAVVQLIPEPALATVRQLFGAALAASGGAIPVIALRRWRRVQAAMRRDAALPETRLPQILSVTLLASAATILGLVMLASST</sequence>
<evidence type="ECO:0000313" key="9">
    <source>
        <dbReference type="Proteomes" id="UP001500653"/>
    </source>
</evidence>
<keyword evidence="2" id="KW-1003">Cell membrane</keyword>
<dbReference type="PANTHER" id="PTHR34187">
    <property type="entry name" value="FGR18P"/>
    <property type="match status" value="1"/>
</dbReference>
<dbReference type="InterPro" id="IPR052053">
    <property type="entry name" value="IM_YidH-like"/>
</dbReference>
<feature type="transmembrane region" description="Helical" evidence="6">
    <location>
        <begin position="27"/>
        <end position="48"/>
    </location>
</feature>
<evidence type="ECO:0000256" key="2">
    <source>
        <dbReference type="ARBA" id="ARBA00022475"/>
    </source>
</evidence>
<dbReference type="PANTHER" id="PTHR34187:SF2">
    <property type="entry name" value="DUF202 DOMAIN-CONTAINING PROTEIN"/>
    <property type="match status" value="1"/>
</dbReference>
<evidence type="ECO:0000256" key="5">
    <source>
        <dbReference type="ARBA" id="ARBA00023136"/>
    </source>
</evidence>
<gene>
    <name evidence="8" type="ORF">GCM10009676_39540</name>
</gene>
<keyword evidence="9" id="KW-1185">Reference proteome</keyword>
<keyword evidence="5 6" id="KW-0472">Membrane</keyword>
<comment type="subcellular location">
    <subcellularLocation>
        <location evidence="1">Cell membrane</location>
        <topology evidence="1">Multi-pass membrane protein</topology>
    </subcellularLocation>
</comment>
<name>A0ABN1WGW1_9PSEU</name>
<evidence type="ECO:0000313" key="8">
    <source>
        <dbReference type="EMBL" id="GAA1249169.1"/>
    </source>
</evidence>
<evidence type="ECO:0000256" key="4">
    <source>
        <dbReference type="ARBA" id="ARBA00022989"/>
    </source>
</evidence>
<feature type="transmembrane region" description="Helical" evidence="6">
    <location>
        <begin position="100"/>
        <end position="119"/>
    </location>
</feature>
<evidence type="ECO:0000259" key="7">
    <source>
        <dbReference type="Pfam" id="PF02656"/>
    </source>
</evidence>
<evidence type="ECO:0000256" key="3">
    <source>
        <dbReference type="ARBA" id="ARBA00022692"/>
    </source>
</evidence>
<dbReference type="EMBL" id="BAAALN010000016">
    <property type="protein sequence ID" value="GAA1249169.1"/>
    <property type="molecule type" value="Genomic_DNA"/>
</dbReference>
<dbReference type="InterPro" id="IPR003807">
    <property type="entry name" value="DUF202"/>
</dbReference>
<proteinExistence type="predicted"/>
<accession>A0ABN1WGW1</accession>
<reference evidence="8 9" key="1">
    <citation type="journal article" date="2019" name="Int. J. Syst. Evol. Microbiol.">
        <title>The Global Catalogue of Microorganisms (GCM) 10K type strain sequencing project: providing services to taxonomists for standard genome sequencing and annotation.</title>
        <authorList>
            <consortium name="The Broad Institute Genomics Platform"/>
            <consortium name="The Broad Institute Genome Sequencing Center for Infectious Disease"/>
            <person name="Wu L."/>
            <person name="Ma J."/>
        </authorList>
    </citation>
    <scope>NUCLEOTIDE SEQUENCE [LARGE SCALE GENOMIC DNA]</scope>
    <source>
        <strain evidence="8 9">JCM 13023</strain>
    </source>
</reference>
<keyword evidence="3 6" id="KW-0812">Transmembrane</keyword>